<evidence type="ECO:0000256" key="6">
    <source>
        <dbReference type="RuleBase" id="RU361157"/>
    </source>
</evidence>
<feature type="transmembrane region" description="Helical" evidence="6">
    <location>
        <begin position="38"/>
        <end position="65"/>
    </location>
</feature>
<dbReference type="InterPro" id="IPR047817">
    <property type="entry name" value="ABC2_TM_bact-type"/>
</dbReference>
<dbReference type="Proteomes" id="UP000590511">
    <property type="component" value="Unassembled WGS sequence"/>
</dbReference>
<evidence type="ECO:0000256" key="3">
    <source>
        <dbReference type="ARBA" id="ARBA00022989"/>
    </source>
</evidence>
<sequence>MRATVLTLVLPRRLVGFEGAARRSASVAQRNIAALKTAYWLVMLGGLLEPVLYLFSIGVGVGALIGEITLPGGHTVRYPEFVAPAMLASSAMSGALSETTFNFFGKMKFMRLYEGMLATPVRPIEIALGELSWAMLRGSVYSAAFLVIMVLMDLTTPARALLAFPAAVLVGFAFGALGMTISTLIRGWQDFDMIGAGQFALFLFSGTFVPATTYPAVLRWLVEVTPLYRAVDLIRGISIGTLGPVQVLDVLYLLAMTGAGLLIAGRRMERLLCR</sequence>
<dbReference type="InterPro" id="IPR013525">
    <property type="entry name" value="ABC2_TM"/>
</dbReference>
<dbReference type="PIRSF" id="PIRSF006648">
    <property type="entry name" value="DrrB"/>
    <property type="match status" value="1"/>
</dbReference>
<dbReference type="InterPro" id="IPR051784">
    <property type="entry name" value="Nod_factor_ABC_transporter"/>
</dbReference>
<organism evidence="9 10">
    <name type="scientific">Actinoplanes lobatus</name>
    <dbReference type="NCBI Taxonomy" id="113568"/>
    <lineage>
        <taxon>Bacteria</taxon>
        <taxon>Bacillati</taxon>
        <taxon>Actinomycetota</taxon>
        <taxon>Actinomycetes</taxon>
        <taxon>Micromonosporales</taxon>
        <taxon>Micromonosporaceae</taxon>
        <taxon>Actinoplanes</taxon>
    </lineage>
</organism>
<evidence type="ECO:0000256" key="5">
    <source>
        <dbReference type="ARBA" id="ARBA00023251"/>
    </source>
</evidence>
<reference evidence="8 11" key="2">
    <citation type="submission" date="2021-01" db="EMBL/GenBank/DDBJ databases">
        <title>Whole genome shotgun sequence of Actinoplanes lobatus NBRC 12513.</title>
        <authorList>
            <person name="Komaki H."/>
            <person name="Tamura T."/>
        </authorList>
    </citation>
    <scope>NUCLEOTIDE SEQUENCE [LARGE SCALE GENOMIC DNA]</scope>
    <source>
        <strain evidence="8 11">NBRC 12513</strain>
    </source>
</reference>
<dbReference type="Proteomes" id="UP000631312">
    <property type="component" value="Unassembled WGS sequence"/>
</dbReference>
<protein>
    <recommendedName>
        <fullName evidence="6">Transport permease protein</fullName>
    </recommendedName>
</protein>
<dbReference type="EMBL" id="BOMP01000098">
    <property type="protein sequence ID" value="GIE42801.1"/>
    <property type="molecule type" value="Genomic_DNA"/>
</dbReference>
<feature type="transmembrane region" description="Helical" evidence="6">
    <location>
        <begin position="126"/>
        <end position="151"/>
    </location>
</feature>
<gene>
    <name evidence="8" type="ORF">Alo02nite_56990</name>
    <name evidence="9" type="ORF">BJ964_003261</name>
</gene>
<dbReference type="GO" id="GO:0046677">
    <property type="term" value="P:response to antibiotic"/>
    <property type="evidence" value="ECO:0007669"/>
    <property type="project" value="UniProtKB-KW"/>
</dbReference>
<dbReference type="PANTHER" id="PTHR43229">
    <property type="entry name" value="NODULATION PROTEIN J"/>
    <property type="match status" value="1"/>
</dbReference>
<name>A0A7W7MGM0_9ACTN</name>
<evidence type="ECO:0000313" key="11">
    <source>
        <dbReference type="Proteomes" id="UP000631312"/>
    </source>
</evidence>
<dbReference type="AlphaFoldDB" id="A0A7W7MGM0"/>
<dbReference type="PRINTS" id="PR00164">
    <property type="entry name" value="ABC2TRNSPORT"/>
</dbReference>
<keyword evidence="6" id="KW-1003">Cell membrane</keyword>
<evidence type="ECO:0000313" key="9">
    <source>
        <dbReference type="EMBL" id="MBB4749100.1"/>
    </source>
</evidence>
<evidence type="ECO:0000256" key="4">
    <source>
        <dbReference type="ARBA" id="ARBA00023136"/>
    </source>
</evidence>
<comment type="similarity">
    <text evidence="6">Belongs to the ABC-2 integral membrane protein family.</text>
</comment>
<dbReference type="InterPro" id="IPR000412">
    <property type="entry name" value="ABC_2_transport"/>
</dbReference>
<keyword evidence="5" id="KW-0046">Antibiotic resistance</keyword>
<feature type="transmembrane region" description="Helical" evidence="6">
    <location>
        <begin position="242"/>
        <end position="264"/>
    </location>
</feature>
<evidence type="ECO:0000313" key="10">
    <source>
        <dbReference type="Proteomes" id="UP000590511"/>
    </source>
</evidence>
<keyword evidence="4 6" id="KW-0472">Membrane</keyword>
<accession>A0A7W7MGM0</accession>
<dbReference type="PROSITE" id="PS51012">
    <property type="entry name" value="ABC_TM2"/>
    <property type="match status" value="1"/>
</dbReference>
<feature type="transmembrane region" description="Helical" evidence="6">
    <location>
        <begin position="163"/>
        <end position="187"/>
    </location>
</feature>
<feature type="transmembrane region" description="Helical" evidence="6">
    <location>
        <begin position="199"/>
        <end position="222"/>
    </location>
</feature>
<dbReference type="GO" id="GO:0140359">
    <property type="term" value="F:ABC-type transporter activity"/>
    <property type="evidence" value="ECO:0007669"/>
    <property type="project" value="InterPro"/>
</dbReference>
<reference evidence="9 10" key="1">
    <citation type="submission" date="2020-08" db="EMBL/GenBank/DDBJ databases">
        <title>Sequencing the genomes of 1000 actinobacteria strains.</title>
        <authorList>
            <person name="Klenk H.-P."/>
        </authorList>
    </citation>
    <scope>NUCLEOTIDE SEQUENCE [LARGE SCALE GENOMIC DNA]</scope>
    <source>
        <strain evidence="9 10">DSM 43150</strain>
    </source>
</reference>
<keyword evidence="11" id="KW-1185">Reference proteome</keyword>
<keyword evidence="2 6" id="KW-0812">Transmembrane</keyword>
<evidence type="ECO:0000256" key="1">
    <source>
        <dbReference type="ARBA" id="ARBA00004141"/>
    </source>
</evidence>
<comment type="subcellular location">
    <subcellularLocation>
        <location evidence="6">Cell membrane</location>
        <topology evidence="6">Multi-pass membrane protein</topology>
    </subcellularLocation>
    <subcellularLocation>
        <location evidence="1">Membrane</location>
        <topology evidence="1">Multi-pass membrane protein</topology>
    </subcellularLocation>
</comment>
<evidence type="ECO:0000256" key="2">
    <source>
        <dbReference type="ARBA" id="ARBA00022692"/>
    </source>
</evidence>
<dbReference type="PANTHER" id="PTHR43229:SF2">
    <property type="entry name" value="NODULATION PROTEIN J"/>
    <property type="match status" value="1"/>
</dbReference>
<proteinExistence type="inferred from homology"/>
<dbReference type="Pfam" id="PF01061">
    <property type="entry name" value="ABC2_membrane"/>
    <property type="match status" value="1"/>
</dbReference>
<feature type="transmembrane region" description="Helical" evidence="6">
    <location>
        <begin position="85"/>
        <end position="105"/>
    </location>
</feature>
<dbReference type="EMBL" id="JACHNC010000001">
    <property type="protein sequence ID" value="MBB4749100.1"/>
    <property type="molecule type" value="Genomic_DNA"/>
</dbReference>
<keyword evidence="3 6" id="KW-1133">Transmembrane helix</keyword>
<keyword evidence="6" id="KW-0813">Transport</keyword>
<evidence type="ECO:0000259" key="7">
    <source>
        <dbReference type="PROSITE" id="PS51012"/>
    </source>
</evidence>
<feature type="domain" description="ABC transmembrane type-2" evidence="7">
    <location>
        <begin position="41"/>
        <end position="271"/>
    </location>
</feature>
<comment type="caution">
    <text evidence="9">The sequence shown here is derived from an EMBL/GenBank/DDBJ whole genome shotgun (WGS) entry which is preliminary data.</text>
</comment>
<dbReference type="GO" id="GO:0043190">
    <property type="term" value="C:ATP-binding cassette (ABC) transporter complex"/>
    <property type="evidence" value="ECO:0007669"/>
    <property type="project" value="InterPro"/>
</dbReference>
<evidence type="ECO:0000313" key="8">
    <source>
        <dbReference type="EMBL" id="GIE42801.1"/>
    </source>
</evidence>